<protein>
    <submittedName>
        <fullName evidence="1">Uncharacterized protein</fullName>
    </submittedName>
</protein>
<organism evidence="1 2">
    <name type="scientific">Ranitomeya imitator</name>
    <name type="common">mimic poison frog</name>
    <dbReference type="NCBI Taxonomy" id="111125"/>
    <lineage>
        <taxon>Eukaryota</taxon>
        <taxon>Metazoa</taxon>
        <taxon>Chordata</taxon>
        <taxon>Craniata</taxon>
        <taxon>Vertebrata</taxon>
        <taxon>Euteleostomi</taxon>
        <taxon>Amphibia</taxon>
        <taxon>Batrachia</taxon>
        <taxon>Anura</taxon>
        <taxon>Neobatrachia</taxon>
        <taxon>Hyloidea</taxon>
        <taxon>Dendrobatidae</taxon>
        <taxon>Dendrobatinae</taxon>
        <taxon>Ranitomeya</taxon>
    </lineage>
</organism>
<gene>
    <name evidence="1" type="ORF">RIMI_LOCUS954569</name>
</gene>
<comment type="caution">
    <text evidence="1">The sequence shown here is derived from an EMBL/GenBank/DDBJ whole genome shotgun (WGS) entry which is preliminary data.</text>
</comment>
<reference evidence="1" key="1">
    <citation type="submission" date="2023-07" db="EMBL/GenBank/DDBJ databases">
        <authorList>
            <person name="Stuckert A."/>
        </authorList>
    </citation>
    <scope>NUCLEOTIDE SEQUENCE</scope>
</reference>
<evidence type="ECO:0000313" key="2">
    <source>
        <dbReference type="Proteomes" id="UP001176940"/>
    </source>
</evidence>
<keyword evidence="2" id="KW-1185">Reference proteome</keyword>
<proteinExistence type="predicted"/>
<accession>A0ABN9KUI4</accession>
<evidence type="ECO:0000313" key="1">
    <source>
        <dbReference type="EMBL" id="CAJ0919172.1"/>
    </source>
</evidence>
<sequence length="282" mass="31166">MPDFMVSEVFNEIIYTDVLIVLVNHPSLLVQQGVLKLLNAYFHRASKEEKEAFLKKSGFSLLANQLYLHQGSQEVLECLLEMSFGRHIGLDEEFHVDEIKSANIFRKWCITPVLGLIENSLHDARLLHNSFCLLLQMINSCSKVADMLLDSGLLYALCNTLATLCGIQTSVSQDEYILLASDLQQLLIAVTIHSCSSSGSQYFRIVEDLIVILGYLNESKNEKLQITILPLDSGPSSLNGACVHISSLSAEDPEPLILNGTLLSVSANLRSITKVISLKGSK</sequence>
<name>A0ABN9KUI4_9NEOB</name>
<dbReference type="EMBL" id="CAUEEQ010001203">
    <property type="protein sequence ID" value="CAJ0919172.1"/>
    <property type="molecule type" value="Genomic_DNA"/>
</dbReference>
<dbReference type="Proteomes" id="UP001176940">
    <property type="component" value="Unassembled WGS sequence"/>
</dbReference>